<dbReference type="Pfam" id="PF21687">
    <property type="entry name" value="T2SSK_1st"/>
    <property type="match status" value="1"/>
</dbReference>
<dbReference type="Pfam" id="PF02501">
    <property type="entry name" value="T2SSI"/>
    <property type="match status" value="1"/>
</dbReference>
<dbReference type="InterPro" id="IPR005628">
    <property type="entry name" value="GspK"/>
</dbReference>
<comment type="PTM">
    <text evidence="9">Cleaved by prepilin peptidase.</text>
</comment>
<dbReference type="Pfam" id="PF03934">
    <property type="entry name" value="T2SSK"/>
    <property type="match status" value="1"/>
</dbReference>
<proteinExistence type="inferred from homology"/>
<evidence type="ECO:0000256" key="9">
    <source>
        <dbReference type="RuleBase" id="RU368030"/>
    </source>
</evidence>
<evidence type="ECO:0000259" key="12">
    <source>
        <dbReference type="Pfam" id="PF03934"/>
    </source>
</evidence>
<dbReference type="GO" id="GO:0005886">
    <property type="term" value="C:plasma membrane"/>
    <property type="evidence" value="ECO:0007669"/>
    <property type="project" value="UniProtKB-SubCell"/>
</dbReference>
<dbReference type="InterPro" id="IPR012902">
    <property type="entry name" value="N_methyl_site"/>
</dbReference>
<evidence type="ECO:0000256" key="3">
    <source>
        <dbReference type="ARBA" id="ARBA00022475"/>
    </source>
</evidence>
<evidence type="ECO:0000259" key="13">
    <source>
        <dbReference type="Pfam" id="PF21687"/>
    </source>
</evidence>
<dbReference type="Gene3D" id="1.10.40.60">
    <property type="entry name" value="EpsJ-like"/>
    <property type="match status" value="2"/>
</dbReference>
<keyword evidence="6" id="KW-0653">Protein transport</keyword>
<dbReference type="InterPro" id="IPR003413">
    <property type="entry name" value="T2SS_GspI_C"/>
</dbReference>
<feature type="domain" description="T2SS protein K second SAM-like" evidence="12">
    <location>
        <begin position="522"/>
        <end position="564"/>
    </location>
</feature>
<evidence type="ECO:0000256" key="8">
    <source>
        <dbReference type="ARBA" id="ARBA00023136"/>
    </source>
</evidence>
<feature type="transmembrane region" description="Helical" evidence="9">
    <location>
        <begin position="325"/>
        <end position="347"/>
    </location>
</feature>
<comment type="function">
    <text evidence="9">Component of the type II secretion system required for the energy-dependent secretion of extracellular factors such as proteases and toxins from the periplasm.</text>
</comment>
<reference evidence="14 15" key="1">
    <citation type="submission" date="2018-12" db="EMBL/GenBank/DDBJ databases">
        <authorList>
            <consortium name="Pathogen Informatics"/>
        </authorList>
    </citation>
    <scope>NUCLEOTIDE SEQUENCE [LARGE SCALE GENOMIC DNA]</scope>
    <source>
        <strain evidence="14 15">NCTC9695</strain>
    </source>
</reference>
<feature type="compositionally biased region" description="Basic and acidic residues" evidence="10">
    <location>
        <begin position="464"/>
        <end position="474"/>
    </location>
</feature>
<keyword evidence="5 9" id="KW-0812">Transmembrane</keyword>
<comment type="subcellular location">
    <subcellularLocation>
        <location evidence="9">Cell inner membrane</location>
        <topology evidence="9">Single-pass membrane protein</topology>
    </subcellularLocation>
</comment>
<dbReference type="InterPro" id="IPR010052">
    <property type="entry name" value="T2SS_protein-GspI"/>
</dbReference>
<evidence type="ECO:0000256" key="10">
    <source>
        <dbReference type="SAM" id="MobiDB-lite"/>
    </source>
</evidence>
<dbReference type="NCBIfam" id="NF037980">
    <property type="entry name" value="T2SS_GspK"/>
    <property type="match status" value="1"/>
</dbReference>
<dbReference type="Gene3D" id="3.30.1300.30">
    <property type="entry name" value="GSPII I/J protein-like"/>
    <property type="match status" value="2"/>
</dbReference>
<evidence type="ECO:0000256" key="7">
    <source>
        <dbReference type="ARBA" id="ARBA00022989"/>
    </source>
</evidence>
<dbReference type="PANTHER" id="PTHR38831">
    <property type="entry name" value="TYPE II SECRETION SYSTEM PROTEIN K"/>
    <property type="match status" value="1"/>
</dbReference>
<dbReference type="GO" id="GO:0015628">
    <property type="term" value="P:protein secretion by the type II secretion system"/>
    <property type="evidence" value="ECO:0007669"/>
    <property type="project" value="UniProtKB-UniRule"/>
</dbReference>
<organism evidence="14 15">
    <name type="scientific">Chromobacterium violaceum</name>
    <dbReference type="NCBI Taxonomy" id="536"/>
    <lineage>
        <taxon>Bacteria</taxon>
        <taxon>Pseudomonadati</taxon>
        <taxon>Pseudomonadota</taxon>
        <taxon>Betaproteobacteria</taxon>
        <taxon>Neisseriales</taxon>
        <taxon>Chromobacteriaceae</taxon>
        <taxon>Chromobacterium</taxon>
    </lineage>
</organism>
<dbReference type="InterPro" id="IPR049031">
    <property type="entry name" value="T2SSK_SAM-like_1st"/>
</dbReference>
<evidence type="ECO:0000256" key="6">
    <source>
        <dbReference type="ARBA" id="ARBA00022927"/>
    </source>
</evidence>
<sequence>MKRQQGFTLFEVLVALAIIAVALGALLRATGLAADNAEGMERRMQANWEAQNQIAMLQALRQFPEPGQQAGESKEDGVEWRWEREISPTPNPNFRKVVVRILAPGAGHYVLAEITGYLRQQAGGGGERAAAGRHDAAGNPGGDEPVGHPVGDGLQGFRLAADRPRAADADRRAVGGRGAAFRRLESDLSGQQPAANAAEQQQGLTLGASSLVLQQDGKGQALVLEAVSTRYPSGRERIVYQSGEGGVSWSAGEAGAASPSSTPCWDATCGSIGGSCSTTAAGSRHGRWATRPRDGCRERWRCGCKCRQAAGAADMGVAMRRRQSGMAVIMALLIVALATTAASLVLWQQGLWWHQLENDKSRAQLRLVADAGLGWAMEILRFNNGPAGNGVVALSQLWAQPLPQTEAQGVKVSGALTDLQGRFNVNSLVLNGQTNVKQLKFYKRLLSSLGLPSKLSEPLLKELRGGKDEDDKPSADGAVAAPQPNRPLARVEMLRWLPGYTPEVMEKLLPHIAALPPSVTQINVNTATGEVLKAMVPGLGDGNMMVLMKQRQTNYFKDANDFKAGCRRGVSLQDVDIGAASSYFQLDSRASYDKAWLSMRAMIYSNQNVVKLVWRQEGNDGRSRRRGPVETNMTTLRLYLRPAGR</sequence>
<dbReference type="InterPro" id="IPR049179">
    <property type="entry name" value="T2SSK_SAM-like_2nd"/>
</dbReference>
<evidence type="ECO:0000313" key="15">
    <source>
        <dbReference type="Proteomes" id="UP000275777"/>
    </source>
</evidence>
<name>A0A447TJK6_CHRVL</name>
<feature type="region of interest" description="Disordered" evidence="10">
    <location>
        <begin position="123"/>
        <end position="155"/>
    </location>
</feature>
<dbReference type="NCBIfam" id="TIGR02532">
    <property type="entry name" value="IV_pilin_GFxxxE"/>
    <property type="match status" value="1"/>
</dbReference>
<dbReference type="AlphaFoldDB" id="A0A447TJK6"/>
<keyword evidence="8 9" id="KW-0472">Membrane</keyword>
<feature type="region of interest" description="Disordered" evidence="10">
    <location>
        <begin position="464"/>
        <end position="484"/>
    </location>
</feature>
<dbReference type="Proteomes" id="UP000275777">
    <property type="component" value="Chromosome"/>
</dbReference>
<evidence type="ECO:0000313" key="14">
    <source>
        <dbReference type="EMBL" id="VEB45057.1"/>
    </source>
</evidence>
<dbReference type="SUPFAM" id="SSF54523">
    <property type="entry name" value="Pili subunits"/>
    <property type="match status" value="2"/>
</dbReference>
<dbReference type="GO" id="GO:0015627">
    <property type="term" value="C:type II protein secretion system complex"/>
    <property type="evidence" value="ECO:0007669"/>
    <property type="project" value="UniProtKB-UniRule"/>
</dbReference>
<evidence type="ECO:0000256" key="2">
    <source>
        <dbReference type="ARBA" id="ARBA00022448"/>
    </source>
</evidence>
<dbReference type="InterPro" id="IPR045584">
    <property type="entry name" value="Pilin-like"/>
</dbReference>
<gene>
    <name evidence="14" type="ORF">NCTC9695_05562</name>
</gene>
<evidence type="ECO:0000256" key="1">
    <source>
        <dbReference type="ARBA" id="ARBA00007246"/>
    </source>
</evidence>
<dbReference type="InterPro" id="IPR038072">
    <property type="entry name" value="GspK_central_sf"/>
</dbReference>
<feature type="domain" description="Type II secretion system protein GspI C-terminal" evidence="11">
    <location>
        <begin position="40"/>
        <end position="118"/>
    </location>
</feature>
<dbReference type="NCBIfam" id="TIGR01707">
    <property type="entry name" value="gspI"/>
    <property type="match status" value="1"/>
</dbReference>
<comment type="similarity">
    <text evidence="1">Belongs to the GSP K family.</text>
</comment>
<dbReference type="SUPFAM" id="SSF158544">
    <property type="entry name" value="GspK insert domain-like"/>
    <property type="match status" value="1"/>
</dbReference>
<protein>
    <recommendedName>
        <fullName evidence="9">Type II secretion system protein I</fullName>
        <shortName evidence="9">T2SS minor pseudopilin I</shortName>
    </recommendedName>
</protein>
<keyword evidence="2" id="KW-0813">Transport</keyword>
<evidence type="ECO:0000259" key="11">
    <source>
        <dbReference type="Pfam" id="PF02501"/>
    </source>
</evidence>
<comment type="similarity">
    <text evidence="9">Belongs to the GSP I family.</text>
</comment>
<evidence type="ECO:0000256" key="5">
    <source>
        <dbReference type="ARBA" id="ARBA00022692"/>
    </source>
</evidence>
<keyword evidence="3" id="KW-1003">Cell membrane</keyword>
<feature type="domain" description="T2SS protein K first SAM-like" evidence="13">
    <location>
        <begin position="421"/>
        <end position="516"/>
    </location>
</feature>
<evidence type="ECO:0000256" key="4">
    <source>
        <dbReference type="ARBA" id="ARBA00022519"/>
    </source>
</evidence>
<keyword evidence="9" id="KW-0488">Methylation</keyword>
<comment type="subunit">
    <text evidence="9">Type II secretion is composed of four main components: the outer membrane complex, the inner membrane complex, the cytoplasmic secretion ATPase and the periplasm-spanning pseudopilus.</text>
</comment>
<keyword evidence="4 9" id="KW-0997">Cell inner membrane</keyword>
<keyword evidence="7 9" id="KW-1133">Transmembrane helix</keyword>
<dbReference type="PANTHER" id="PTHR38831:SF1">
    <property type="entry name" value="TYPE II SECRETION SYSTEM PROTEIN K-RELATED"/>
    <property type="match status" value="1"/>
</dbReference>
<accession>A0A447TJK6</accession>
<dbReference type="Pfam" id="PF07963">
    <property type="entry name" value="N_methyl"/>
    <property type="match status" value="1"/>
</dbReference>
<dbReference type="EMBL" id="LR134182">
    <property type="protein sequence ID" value="VEB45057.1"/>
    <property type="molecule type" value="Genomic_DNA"/>
</dbReference>